<sequence>MKDVLLDANFPRDAQGRTYHVGTKAGQVANRIITVGDHVRARRVVESSFDGGQALFEFESQRNFLTLTGTVRGVPITVVAIGMGFSLVDFFVRECAAVVSGDLVIVRLGSCGSLSSDAPIGSVVVPRASVGVTRNYDYFHPSTTAEERASGSIEPYTITKPLDCDGEVHDALVRSLQATLPPADPALFGGAPPRALGNITNASADSFYSSQGRQTSLFVDANANLAAVLQERVPQLQTFEMETFLLNHLAAAVDEGAKGGRIRTGAAQMVFANRTTQQFITPHEVDVLERWAGRAVCEALVAIDIAPERLQKEGVWN</sequence>
<protein>
    <submittedName>
        <fullName evidence="2">Purine and uridine phosphorylase</fullName>
    </submittedName>
</protein>
<organism evidence="2 3">
    <name type="scientific">Acaromyces ingoldii</name>
    <dbReference type="NCBI Taxonomy" id="215250"/>
    <lineage>
        <taxon>Eukaryota</taxon>
        <taxon>Fungi</taxon>
        <taxon>Dikarya</taxon>
        <taxon>Basidiomycota</taxon>
        <taxon>Ustilaginomycotina</taxon>
        <taxon>Exobasidiomycetes</taxon>
        <taxon>Exobasidiales</taxon>
        <taxon>Cryptobasidiaceae</taxon>
        <taxon>Acaromyces</taxon>
    </lineage>
</organism>
<dbReference type="GO" id="GO:0005829">
    <property type="term" value="C:cytosol"/>
    <property type="evidence" value="ECO:0007669"/>
    <property type="project" value="TreeGrafter"/>
</dbReference>
<dbReference type="InterPro" id="IPR000845">
    <property type="entry name" value="Nucleoside_phosphorylase_d"/>
</dbReference>
<dbReference type="GO" id="GO:0006218">
    <property type="term" value="P:uridine catabolic process"/>
    <property type="evidence" value="ECO:0007669"/>
    <property type="project" value="TreeGrafter"/>
</dbReference>
<dbReference type="PANTHER" id="PTHR43691">
    <property type="entry name" value="URIDINE PHOSPHORYLASE"/>
    <property type="match status" value="1"/>
</dbReference>
<dbReference type="OrthoDB" id="416752at2759"/>
<evidence type="ECO:0000313" key="3">
    <source>
        <dbReference type="Proteomes" id="UP000245768"/>
    </source>
</evidence>
<name>A0A316YK44_9BASI</name>
<evidence type="ECO:0000313" key="2">
    <source>
        <dbReference type="EMBL" id="PWN89797.1"/>
    </source>
</evidence>
<dbReference type="CDD" id="cd17769">
    <property type="entry name" value="NP_TgUP-like"/>
    <property type="match status" value="1"/>
</dbReference>
<dbReference type="InterPro" id="IPR035994">
    <property type="entry name" value="Nucleoside_phosphorylase_sf"/>
</dbReference>
<dbReference type="SUPFAM" id="SSF53167">
    <property type="entry name" value="Purine and uridine phosphorylases"/>
    <property type="match status" value="1"/>
</dbReference>
<feature type="domain" description="Nucleoside phosphorylase" evidence="1">
    <location>
        <begin position="31"/>
        <end position="271"/>
    </location>
</feature>
<evidence type="ECO:0000259" key="1">
    <source>
        <dbReference type="Pfam" id="PF01048"/>
    </source>
</evidence>
<dbReference type="InParanoid" id="A0A316YK44"/>
<dbReference type="Proteomes" id="UP000245768">
    <property type="component" value="Unassembled WGS sequence"/>
</dbReference>
<dbReference type="RefSeq" id="XP_025376995.1">
    <property type="nucleotide sequence ID" value="XM_025521456.1"/>
</dbReference>
<dbReference type="STRING" id="215250.A0A316YK44"/>
<proteinExistence type="predicted"/>
<keyword evidence="3" id="KW-1185">Reference proteome</keyword>
<dbReference type="Pfam" id="PF01048">
    <property type="entry name" value="PNP_UDP_1"/>
    <property type="match status" value="1"/>
</dbReference>
<dbReference type="GeneID" id="37043372"/>
<dbReference type="AlphaFoldDB" id="A0A316YK44"/>
<dbReference type="EMBL" id="KZ819636">
    <property type="protein sequence ID" value="PWN89797.1"/>
    <property type="molecule type" value="Genomic_DNA"/>
</dbReference>
<accession>A0A316YK44</accession>
<dbReference type="Gene3D" id="3.40.50.1580">
    <property type="entry name" value="Nucleoside phosphorylase domain"/>
    <property type="match status" value="1"/>
</dbReference>
<reference evidence="2 3" key="1">
    <citation type="journal article" date="2018" name="Mol. Biol. Evol.">
        <title>Broad Genomic Sampling Reveals a Smut Pathogenic Ancestry of the Fungal Clade Ustilaginomycotina.</title>
        <authorList>
            <person name="Kijpornyongpan T."/>
            <person name="Mondo S.J."/>
            <person name="Barry K."/>
            <person name="Sandor L."/>
            <person name="Lee J."/>
            <person name="Lipzen A."/>
            <person name="Pangilinan J."/>
            <person name="LaButti K."/>
            <person name="Hainaut M."/>
            <person name="Henrissat B."/>
            <person name="Grigoriev I.V."/>
            <person name="Spatafora J.W."/>
            <person name="Aime M.C."/>
        </authorList>
    </citation>
    <scope>NUCLEOTIDE SEQUENCE [LARGE SCALE GENOMIC DNA]</scope>
    <source>
        <strain evidence="2 3">MCA 4198</strain>
    </source>
</reference>
<gene>
    <name evidence="2" type="ORF">FA10DRAFT_266353</name>
</gene>
<dbReference type="PANTHER" id="PTHR43691:SF14">
    <property type="entry name" value="URIDINE PHOSPHORYLASE"/>
    <property type="match status" value="1"/>
</dbReference>
<dbReference type="GO" id="GO:0004850">
    <property type="term" value="F:uridine phosphorylase activity"/>
    <property type="evidence" value="ECO:0007669"/>
    <property type="project" value="TreeGrafter"/>
</dbReference>